<comment type="caution">
    <text evidence="1">The sequence shown here is derived from an EMBL/GenBank/DDBJ whole genome shotgun (WGS) entry which is preliminary data.</text>
</comment>
<evidence type="ECO:0000313" key="1">
    <source>
        <dbReference type="EMBL" id="MFD0749237.1"/>
    </source>
</evidence>
<reference evidence="2" key="1">
    <citation type="journal article" date="2019" name="Int. J. Syst. Evol. Microbiol.">
        <title>The Global Catalogue of Microorganisms (GCM) 10K type strain sequencing project: providing services to taxonomists for standard genome sequencing and annotation.</title>
        <authorList>
            <consortium name="The Broad Institute Genomics Platform"/>
            <consortium name="The Broad Institute Genome Sequencing Center for Infectious Disease"/>
            <person name="Wu L."/>
            <person name="Ma J."/>
        </authorList>
    </citation>
    <scope>NUCLEOTIDE SEQUENCE [LARGE SCALE GENOMIC DNA]</scope>
    <source>
        <strain evidence="2">CCUG 63418</strain>
    </source>
</reference>
<dbReference type="Proteomes" id="UP001596958">
    <property type="component" value="Unassembled WGS sequence"/>
</dbReference>
<dbReference type="InterPro" id="IPR018534">
    <property type="entry name" value="Tet_reg_excision_RteC"/>
</dbReference>
<dbReference type="EMBL" id="JBHTHU010000001">
    <property type="protein sequence ID" value="MFD0749237.1"/>
    <property type="molecule type" value="Genomic_DNA"/>
</dbReference>
<protein>
    <submittedName>
        <fullName evidence="1">RteC domain-containing protein</fullName>
    </submittedName>
</protein>
<accession>A0ABW2YSD9</accession>
<sequence>MKTFTERFGTALENQLAEVSEPTLGNYRASVLICKKAMTKLKNYVSSYAFENTEEEINFFKHIKPRFYSKYIYFINVYNFLVQRPVGSETIQQDYINMHLDEVKTFFDHNRLFYAYYRSGMTQLDDLYYTRGGFDVHAELEDFEEDEQYSTSHDYKLSKIMANEQFQEYLNRELTRLNADPAALIQPFKHPAWTATQTDAIELIYALKSAGAVNNGNIDIAELVTIFEHIFQFELKEYYHKFTDITRRKKDVPVFLNKLKDGLIRWIDDKMGL</sequence>
<organism evidence="1 2">
    <name type="scientific">Mucilaginibacter calamicampi</name>
    <dbReference type="NCBI Taxonomy" id="1302352"/>
    <lineage>
        <taxon>Bacteria</taxon>
        <taxon>Pseudomonadati</taxon>
        <taxon>Bacteroidota</taxon>
        <taxon>Sphingobacteriia</taxon>
        <taxon>Sphingobacteriales</taxon>
        <taxon>Sphingobacteriaceae</taxon>
        <taxon>Mucilaginibacter</taxon>
    </lineage>
</organism>
<keyword evidence="2" id="KW-1185">Reference proteome</keyword>
<dbReference type="Pfam" id="PF09357">
    <property type="entry name" value="RteC"/>
    <property type="match status" value="1"/>
</dbReference>
<gene>
    <name evidence="1" type="ORF">ACFQZS_03725</name>
</gene>
<proteinExistence type="predicted"/>
<evidence type="ECO:0000313" key="2">
    <source>
        <dbReference type="Proteomes" id="UP001596958"/>
    </source>
</evidence>
<name>A0ABW2YSD9_9SPHI</name>
<dbReference type="RefSeq" id="WP_377097419.1">
    <property type="nucleotide sequence ID" value="NZ_JBHTHU010000001.1"/>
</dbReference>